<feature type="transmembrane region" description="Helical" evidence="9">
    <location>
        <begin position="484"/>
        <end position="505"/>
    </location>
</feature>
<evidence type="ECO:0000256" key="6">
    <source>
        <dbReference type="ARBA" id="ARBA00023136"/>
    </source>
</evidence>
<dbReference type="Pfam" id="PF07690">
    <property type="entry name" value="MFS_1"/>
    <property type="match status" value="1"/>
</dbReference>
<feature type="transmembrane region" description="Helical" evidence="9">
    <location>
        <begin position="289"/>
        <end position="315"/>
    </location>
</feature>
<dbReference type="PANTHER" id="PTHR23505:SF79">
    <property type="entry name" value="PROTEIN SPINSTER"/>
    <property type="match status" value="1"/>
</dbReference>
<evidence type="ECO:0000313" key="11">
    <source>
        <dbReference type="EMBL" id="KAK3166688.1"/>
    </source>
</evidence>
<dbReference type="InterPro" id="IPR043130">
    <property type="entry name" value="CDP-OH_PTrfase_TM_dom"/>
</dbReference>
<keyword evidence="4 9" id="KW-0812">Transmembrane</keyword>
<evidence type="ECO:0000256" key="1">
    <source>
        <dbReference type="ARBA" id="ARBA00004141"/>
    </source>
</evidence>
<dbReference type="PROSITE" id="PS50850">
    <property type="entry name" value="MFS"/>
    <property type="match status" value="1"/>
</dbReference>
<dbReference type="InterPro" id="IPR036259">
    <property type="entry name" value="MFS_trans_sf"/>
</dbReference>
<feature type="transmembrane region" description="Helical" evidence="9">
    <location>
        <begin position="385"/>
        <end position="405"/>
    </location>
</feature>
<dbReference type="Gene3D" id="1.20.120.1760">
    <property type="match status" value="1"/>
</dbReference>
<dbReference type="EMBL" id="JASNWA010000011">
    <property type="protein sequence ID" value="KAK3166688.1"/>
    <property type="molecule type" value="Genomic_DNA"/>
</dbReference>
<dbReference type="Pfam" id="PF01066">
    <property type="entry name" value="CDP-OH_P_transf"/>
    <property type="match status" value="1"/>
</dbReference>
<feature type="transmembrane region" description="Helical" evidence="9">
    <location>
        <begin position="594"/>
        <end position="615"/>
    </location>
</feature>
<dbReference type="GO" id="GO:0016020">
    <property type="term" value="C:membrane"/>
    <property type="evidence" value="ECO:0007669"/>
    <property type="project" value="UniProtKB-SubCell"/>
</dbReference>
<feature type="transmembrane region" description="Helical" evidence="9">
    <location>
        <begin position="553"/>
        <end position="574"/>
    </location>
</feature>
<dbReference type="InterPro" id="IPR000462">
    <property type="entry name" value="CDP-OH_P_trans"/>
</dbReference>
<evidence type="ECO:0000256" key="9">
    <source>
        <dbReference type="SAM" id="Phobius"/>
    </source>
</evidence>
<feature type="transmembrane region" description="Helical" evidence="9">
    <location>
        <begin position="705"/>
        <end position="728"/>
    </location>
</feature>
<sequence>MFDIQLRSLKDKVFDPCCQYVPTSITPLHITESAYVAGLLSCSYATRSSTRLSLIFWFVNRALDCLDGALARHRKSASDLGGFLDLLSDFIVYSLLPISITIGQAGTARCWEAVAILEATFHVNNFILFYIAAVAEKGAKKDDAKSKELTSVMMRPALIEGMESGLIFTLMLAFPDYIEAWSWLMAGLVIVGIVQRTLWELVKGKAEEQIMEKAELGDQVGMREDSQGGTESPQNYVGSSKLTARPHVPIWRIMISLVLLFLNYFLAQYDKFILSYFQTEVVTSLNLSQASYGILSGYATGIVYALLALPAAYIADYTEARVWVLTISAIWWSLCAIFQGLSHNFWQILLARIGMGIGQAPVEALSVSLISDLMGKEYVFFGESILYVGVYIGEAVSGQIAVAFAKTNTPWNTALIAIGIVGVVVALFIRLLVREPPRQTSLVIIEYPDHLGEHLPAVSTRMKLAYARSDISATFSYILRMRSFWLLVLSASFRQLAGNVFGYYMPTYLSTLYPDETELLSRYGIIVGAVGSVTVLLGGLLTSAFWQKTKTLPLYLVGVGGMISSVFVLLMLFSRQVSGNSENSGVRVLYGTMSAAYLTAELWLGAINSLIILLLPPRYKTFALSIWDAIQVLVYASGPEIIGLALRNVDAASAAYLEGIKICLAVIIPIGYWLAGIGFLLSMPLVKRDLAGDFVVGPLSMLRKLGFGLFGLVLGVIVVVLFVVSIVYKD</sequence>
<dbReference type="InterPro" id="IPR011701">
    <property type="entry name" value="MFS"/>
</dbReference>
<evidence type="ECO:0000256" key="2">
    <source>
        <dbReference type="ARBA" id="ARBA00022448"/>
    </source>
</evidence>
<keyword evidence="2" id="KW-0813">Transport</keyword>
<accession>A0AAD9YZM9</accession>
<dbReference type="InterPro" id="IPR020846">
    <property type="entry name" value="MFS_dom"/>
</dbReference>
<evidence type="ECO:0000259" key="10">
    <source>
        <dbReference type="PROSITE" id="PS50850"/>
    </source>
</evidence>
<feature type="transmembrane region" description="Helical" evidence="9">
    <location>
        <begin position="411"/>
        <end position="433"/>
    </location>
</feature>
<proteinExistence type="inferred from homology"/>
<dbReference type="Proteomes" id="UP001276659">
    <property type="component" value="Unassembled WGS sequence"/>
</dbReference>
<gene>
    <name evidence="11" type="ORF">OEA41_009813</name>
</gene>
<feature type="domain" description="Major facilitator superfamily (MFS) profile" evidence="10">
    <location>
        <begin position="256"/>
        <end position="730"/>
    </location>
</feature>
<evidence type="ECO:0000256" key="7">
    <source>
        <dbReference type="ARBA" id="ARBA00024338"/>
    </source>
</evidence>
<dbReference type="InterPro" id="IPR048254">
    <property type="entry name" value="CDP_ALCOHOL_P_TRANSF_CS"/>
</dbReference>
<organism evidence="11 12">
    <name type="scientific">Lepraria neglecta</name>
    <dbReference type="NCBI Taxonomy" id="209136"/>
    <lineage>
        <taxon>Eukaryota</taxon>
        <taxon>Fungi</taxon>
        <taxon>Dikarya</taxon>
        <taxon>Ascomycota</taxon>
        <taxon>Pezizomycotina</taxon>
        <taxon>Lecanoromycetes</taxon>
        <taxon>OSLEUM clade</taxon>
        <taxon>Lecanoromycetidae</taxon>
        <taxon>Lecanorales</taxon>
        <taxon>Lecanorineae</taxon>
        <taxon>Stereocaulaceae</taxon>
        <taxon>Lepraria</taxon>
    </lineage>
</organism>
<dbReference type="PANTHER" id="PTHR23505">
    <property type="entry name" value="SPINSTER"/>
    <property type="match status" value="1"/>
</dbReference>
<evidence type="ECO:0000256" key="3">
    <source>
        <dbReference type="ARBA" id="ARBA00022679"/>
    </source>
</evidence>
<feature type="transmembrane region" description="Helical" evidence="9">
    <location>
        <begin position="662"/>
        <end position="685"/>
    </location>
</feature>
<comment type="similarity">
    <text evidence="7">Belongs to the major facilitator superfamily. Spinster (TC 2.A.1.49) family.</text>
</comment>
<evidence type="ECO:0000256" key="5">
    <source>
        <dbReference type="ARBA" id="ARBA00022989"/>
    </source>
</evidence>
<dbReference type="Gene3D" id="1.20.1250.20">
    <property type="entry name" value="MFS general substrate transporter like domains"/>
    <property type="match status" value="1"/>
</dbReference>
<keyword evidence="3 8" id="KW-0808">Transferase</keyword>
<dbReference type="InterPro" id="IPR044770">
    <property type="entry name" value="MFS_spinster-like"/>
</dbReference>
<comment type="subcellular location">
    <subcellularLocation>
        <location evidence="1">Membrane</location>
        <topology evidence="1">Multi-pass membrane protein</topology>
    </subcellularLocation>
</comment>
<feature type="transmembrane region" description="Helical" evidence="9">
    <location>
        <begin position="156"/>
        <end position="174"/>
    </location>
</feature>
<keyword evidence="12" id="KW-1185">Reference proteome</keyword>
<feature type="transmembrane region" description="Helical" evidence="9">
    <location>
        <begin position="322"/>
        <end position="341"/>
    </location>
</feature>
<name>A0AAD9YZM9_9LECA</name>
<comment type="caution">
    <text evidence="11">The sequence shown here is derived from an EMBL/GenBank/DDBJ whole genome shotgun (WGS) entry which is preliminary data.</text>
</comment>
<dbReference type="SUPFAM" id="SSF103473">
    <property type="entry name" value="MFS general substrate transporter"/>
    <property type="match status" value="1"/>
</dbReference>
<evidence type="ECO:0000256" key="4">
    <source>
        <dbReference type="ARBA" id="ARBA00022692"/>
    </source>
</evidence>
<protein>
    <recommendedName>
        <fullName evidence="10">Major facilitator superfamily (MFS) profile domain-containing protein</fullName>
    </recommendedName>
</protein>
<evidence type="ECO:0000256" key="8">
    <source>
        <dbReference type="RuleBase" id="RU003750"/>
    </source>
</evidence>
<dbReference type="AlphaFoldDB" id="A0AAD9YZM9"/>
<keyword evidence="5 9" id="KW-1133">Transmembrane helix</keyword>
<reference evidence="11" key="1">
    <citation type="submission" date="2022-11" db="EMBL/GenBank/DDBJ databases">
        <title>Chromosomal genome sequence assembly and mating type (MAT) locus characterization of the leprose asexual lichenized fungus Lepraria neglecta (Nyl.) Erichsen.</title>
        <authorList>
            <person name="Allen J.L."/>
            <person name="Pfeffer B."/>
        </authorList>
    </citation>
    <scope>NUCLEOTIDE SEQUENCE</scope>
    <source>
        <strain evidence="11">Allen 5258</strain>
    </source>
</reference>
<evidence type="ECO:0000313" key="12">
    <source>
        <dbReference type="Proteomes" id="UP001276659"/>
    </source>
</evidence>
<dbReference type="GO" id="GO:0022857">
    <property type="term" value="F:transmembrane transporter activity"/>
    <property type="evidence" value="ECO:0007669"/>
    <property type="project" value="InterPro"/>
</dbReference>
<dbReference type="GO" id="GO:0008654">
    <property type="term" value="P:phospholipid biosynthetic process"/>
    <property type="evidence" value="ECO:0007669"/>
    <property type="project" value="InterPro"/>
</dbReference>
<feature type="transmembrane region" description="Helical" evidence="9">
    <location>
        <begin position="250"/>
        <end position="269"/>
    </location>
</feature>
<feature type="transmembrane region" description="Helical" evidence="9">
    <location>
        <begin position="114"/>
        <end position="135"/>
    </location>
</feature>
<feature type="transmembrane region" description="Helical" evidence="9">
    <location>
        <begin position="82"/>
        <end position="102"/>
    </location>
</feature>
<feature type="transmembrane region" description="Helical" evidence="9">
    <location>
        <begin position="525"/>
        <end position="546"/>
    </location>
</feature>
<dbReference type="PROSITE" id="PS00379">
    <property type="entry name" value="CDP_ALCOHOL_P_TRANSF"/>
    <property type="match status" value="1"/>
</dbReference>
<comment type="similarity">
    <text evidence="8">Belongs to the CDP-alcohol phosphatidyltransferase class-I family.</text>
</comment>
<dbReference type="GO" id="GO:0016780">
    <property type="term" value="F:phosphotransferase activity, for other substituted phosphate groups"/>
    <property type="evidence" value="ECO:0007669"/>
    <property type="project" value="InterPro"/>
</dbReference>
<keyword evidence="6 9" id="KW-0472">Membrane</keyword>